<organism evidence="1 2">
    <name type="scientific">Tectimicrobiota bacterium</name>
    <dbReference type="NCBI Taxonomy" id="2528274"/>
    <lineage>
        <taxon>Bacteria</taxon>
        <taxon>Pseudomonadati</taxon>
        <taxon>Nitrospinota/Tectimicrobiota group</taxon>
        <taxon>Candidatus Tectimicrobiota</taxon>
    </lineage>
</organism>
<sequence length="56" mass="6444">AQQTFANRFLYVGHPGVKYPKGLPALDELKLEVIDPEVLKKENKNMQNLFRKLFGV</sequence>
<feature type="non-terminal residue" evidence="1">
    <location>
        <position position="1"/>
    </location>
</feature>
<dbReference type="EMBL" id="JACQRX010000010">
    <property type="protein sequence ID" value="MBI4250855.1"/>
    <property type="molecule type" value="Genomic_DNA"/>
</dbReference>
<protein>
    <submittedName>
        <fullName evidence="1">Fe(3+) ABC transporter substrate-binding protein</fullName>
    </submittedName>
</protein>
<evidence type="ECO:0000313" key="2">
    <source>
        <dbReference type="Proteomes" id="UP000752292"/>
    </source>
</evidence>
<gene>
    <name evidence="1" type="ORF">HY618_00210</name>
</gene>
<dbReference type="AlphaFoldDB" id="A0A933E8S3"/>
<evidence type="ECO:0000313" key="1">
    <source>
        <dbReference type="EMBL" id="MBI4250855.1"/>
    </source>
</evidence>
<dbReference type="Proteomes" id="UP000752292">
    <property type="component" value="Unassembled WGS sequence"/>
</dbReference>
<name>A0A933E8S3_UNCTE</name>
<proteinExistence type="predicted"/>
<reference evidence="1" key="1">
    <citation type="submission" date="2020-07" db="EMBL/GenBank/DDBJ databases">
        <title>Huge and variable diversity of episymbiotic CPR bacteria and DPANN archaea in groundwater ecosystems.</title>
        <authorList>
            <person name="He C.Y."/>
            <person name="Keren R."/>
            <person name="Whittaker M."/>
            <person name="Farag I.F."/>
            <person name="Doudna J."/>
            <person name="Cate J.H.D."/>
            <person name="Banfield J.F."/>
        </authorList>
    </citation>
    <scope>NUCLEOTIDE SEQUENCE</scope>
    <source>
        <strain evidence="1">NC_groundwater_1370_Ag_S-0.2um_69_93</strain>
    </source>
</reference>
<accession>A0A933E8S3</accession>
<comment type="caution">
    <text evidence="1">The sequence shown here is derived from an EMBL/GenBank/DDBJ whole genome shotgun (WGS) entry which is preliminary data.</text>
</comment>